<name>A0A9W7D198_9STRA</name>
<protein>
    <submittedName>
        <fullName evidence="1">Unnamed protein product</fullName>
    </submittedName>
</protein>
<dbReference type="AlphaFoldDB" id="A0A9W7D198"/>
<comment type="caution">
    <text evidence="1">The sequence shown here is derived from an EMBL/GenBank/DDBJ whole genome shotgun (WGS) entry which is preliminary data.</text>
</comment>
<reference evidence="1" key="1">
    <citation type="submission" date="2023-04" db="EMBL/GenBank/DDBJ databases">
        <title>Phytophthora fragariaefolia NBRC 109709.</title>
        <authorList>
            <person name="Ichikawa N."/>
            <person name="Sato H."/>
            <person name="Tonouchi N."/>
        </authorList>
    </citation>
    <scope>NUCLEOTIDE SEQUENCE</scope>
    <source>
        <strain evidence="1">NBRC 109709</strain>
    </source>
</reference>
<keyword evidence="2" id="KW-1185">Reference proteome</keyword>
<proteinExistence type="predicted"/>
<evidence type="ECO:0000313" key="2">
    <source>
        <dbReference type="Proteomes" id="UP001165121"/>
    </source>
</evidence>
<sequence>MAFKADFADGYWPYGGKGEPDSIPIPRGAACVKISEILAGADEHAGEYSFGGLADTLPPAPGLFIDGVGIISLPLGQVQAEQLITKCEKSPFGHNMDTKLDESVRKSWQLAPGQVEVKN</sequence>
<gene>
    <name evidence="1" type="ORF">Pfra01_002094500</name>
</gene>
<organism evidence="1 2">
    <name type="scientific">Phytophthora fragariaefolia</name>
    <dbReference type="NCBI Taxonomy" id="1490495"/>
    <lineage>
        <taxon>Eukaryota</taxon>
        <taxon>Sar</taxon>
        <taxon>Stramenopiles</taxon>
        <taxon>Oomycota</taxon>
        <taxon>Peronosporomycetes</taxon>
        <taxon>Peronosporales</taxon>
        <taxon>Peronosporaceae</taxon>
        <taxon>Phytophthora</taxon>
    </lineage>
</organism>
<accession>A0A9W7D198</accession>
<dbReference type="OrthoDB" id="27483at2759"/>
<dbReference type="Proteomes" id="UP001165121">
    <property type="component" value="Unassembled WGS sequence"/>
</dbReference>
<evidence type="ECO:0000313" key="1">
    <source>
        <dbReference type="EMBL" id="GMF51651.1"/>
    </source>
</evidence>
<dbReference type="EMBL" id="BSXT01002928">
    <property type="protein sequence ID" value="GMF51651.1"/>
    <property type="molecule type" value="Genomic_DNA"/>
</dbReference>